<sequence length="66" mass="7815">MAEFDVDEWWAGLTDQERELAQRHRDDDPLHPEVVRQLHADGVTVQTSQWWHWTPEVRDYLAGGCE</sequence>
<dbReference type="EMBL" id="BLPF01000001">
    <property type="protein sequence ID" value="GFJ79415.1"/>
    <property type="molecule type" value="Genomic_DNA"/>
</dbReference>
<keyword evidence="2" id="KW-1185">Reference proteome</keyword>
<gene>
    <name evidence="1" type="ORF">Phou_035950</name>
</gene>
<name>A0A6V8KFA0_9ACTN</name>
<comment type="caution">
    <text evidence="1">The sequence shown here is derived from an EMBL/GenBank/DDBJ whole genome shotgun (WGS) entry which is preliminary data.</text>
</comment>
<accession>A0A6V8KFA0</accession>
<evidence type="ECO:0000313" key="2">
    <source>
        <dbReference type="Proteomes" id="UP000482800"/>
    </source>
</evidence>
<organism evidence="1 2">
    <name type="scientific">Phytohabitans houttuyneae</name>
    <dbReference type="NCBI Taxonomy" id="1076126"/>
    <lineage>
        <taxon>Bacteria</taxon>
        <taxon>Bacillati</taxon>
        <taxon>Actinomycetota</taxon>
        <taxon>Actinomycetes</taxon>
        <taxon>Micromonosporales</taxon>
        <taxon>Micromonosporaceae</taxon>
    </lineage>
</organism>
<dbReference type="RefSeq" id="WP_173056955.1">
    <property type="nucleotide sequence ID" value="NZ_BAABGO010000001.1"/>
</dbReference>
<reference evidence="1 2" key="1">
    <citation type="submission" date="2020-03" db="EMBL/GenBank/DDBJ databases">
        <title>Whole genome shotgun sequence of Phytohabitans houttuyneae NBRC 108639.</title>
        <authorList>
            <person name="Komaki H."/>
            <person name="Tamura T."/>
        </authorList>
    </citation>
    <scope>NUCLEOTIDE SEQUENCE [LARGE SCALE GENOMIC DNA]</scope>
    <source>
        <strain evidence="1 2">NBRC 108639</strain>
    </source>
</reference>
<proteinExistence type="predicted"/>
<reference evidence="1 2" key="2">
    <citation type="submission" date="2020-03" db="EMBL/GenBank/DDBJ databases">
        <authorList>
            <person name="Ichikawa N."/>
            <person name="Kimura A."/>
            <person name="Kitahashi Y."/>
            <person name="Uohara A."/>
        </authorList>
    </citation>
    <scope>NUCLEOTIDE SEQUENCE [LARGE SCALE GENOMIC DNA]</scope>
    <source>
        <strain evidence="1 2">NBRC 108639</strain>
    </source>
</reference>
<protein>
    <submittedName>
        <fullName evidence="1">Uncharacterized protein</fullName>
    </submittedName>
</protein>
<evidence type="ECO:0000313" key="1">
    <source>
        <dbReference type="EMBL" id="GFJ79415.1"/>
    </source>
</evidence>
<dbReference type="Proteomes" id="UP000482800">
    <property type="component" value="Unassembled WGS sequence"/>
</dbReference>
<dbReference type="AlphaFoldDB" id="A0A6V8KFA0"/>